<accession>A0A345P6X7</accession>
<evidence type="ECO:0000259" key="1">
    <source>
        <dbReference type="Pfam" id="PF04168"/>
    </source>
</evidence>
<reference evidence="2 3" key="1">
    <citation type="submission" date="2018-07" db="EMBL/GenBank/DDBJ databases">
        <title>Genome sequencing of Moraxellaceae gen. HYN0046.</title>
        <authorList>
            <person name="Kim M."/>
            <person name="Yi H."/>
        </authorList>
    </citation>
    <scope>NUCLEOTIDE SEQUENCE [LARGE SCALE GENOMIC DNA]</scope>
    <source>
        <strain evidence="2 3">HYN0046</strain>
    </source>
</reference>
<sequence>MILPLSTASNLYWLGRYLVRVDGLFHLLPFTDDGEAQAFAHAFSLPAWNAETLNALIHDPNQSGSLPSNLDAVKQNIQAARGVLTAPTFEAFNALGRFNRLSVEDMHIMLQNCQSAFKYESEMVQLFCRMGEAVERIDIALRLIKSPAVDIKALSDILDALPIGWQRLKEPIMLLNKRYDRVAFYDLSDRVQELFRNGV</sequence>
<dbReference type="RefSeq" id="WP_114899146.1">
    <property type="nucleotide sequence ID" value="NZ_CP031222.1"/>
</dbReference>
<name>A0A345P6X7_9GAMM</name>
<dbReference type="Proteomes" id="UP000253940">
    <property type="component" value="Chromosome"/>
</dbReference>
<dbReference type="Pfam" id="PF04168">
    <property type="entry name" value="Alpha-E"/>
    <property type="match status" value="1"/>
</dbReference>
<proteinExistence type="predicted"/>
<organism evidence="2 3">
    <name type="scientific">Aquirhabdus parva</name>
    <dbReference type="NCBI Taxonomy" id="2283318"/>
    <lineage>
        <taxon>Bacteria</taxon>
        <taxon>Pseudomonadati</taxon>
        <taxon>Pseudomonadota</taxon>
        <taxon>Gammaproteobacteria</taxon>
        <taxon>Moraxellales</taxon>
        <taxon>Moraxellaceae</taxon>
        <taxon>Aquirhabdus</taxon>
    </lineage>
</organism>
<feature type="domain" description="DUF403" evidence="1">
    <location>
        <begin position="7"/>
        <end position="149"/>
    </location>
</feature>
<dbReference type="OrthoDB" id="9803532at2"/>
<evidence type="ECO:0000313" key="2">
    <source>
        <dbReference type="EMBL" id="AXI03036.1"/>
    </source>
</evidence>
<dbReference type="KEGG" id="mbah:HYN46_09415"/>
<protein>
    <recommendedName>
        <fullName evidence="1">DUF403 domain-containing protein</fullName>
    </recommendedName>
</protein>
<evidence type="ECO:0000313" key="3">
    <source>
        <dbReference type="Proteomes" id="UP000253940"/>
    </source>
</evidence>
<dbReference type="AlphaFoldDB" id="A0A345P6X7"/>
<dbReference type="InterPro" id="IPR007296">
    <property type="entry name" value="DUF403"/>
</dbReference>
<gene>
    <name evidence="2" type="ORF">HYN46_09415</name>
</gene>
<dbReference type="EMBL" id="CP031222">
    <property type="protein sequence ID" value="AXI03036.1"/>
    <property type="molecule type" value="Genomic_DNA"/>
</dbReference>
<keyword evidence="3" id="KW-1185">Reference proteome</keyword>